<gene>
    <name evidence="1" type="ORF">SAMN02745161_0393</name>
</gene>
<protein>
    <recommendedName>
        <fullName evidence="3">DUF2158 domain-containing protein</fullName>
    </recommendedName>
</protein>
<sequence length="67" mass="7588">MSFKEGDKVCLITHPDVDMVIEGYDADTDMWECVWLDNDLKQQRGLFKASVLHPTEGTSSDVDVELI</sequence>
<dbReference type="AlphaFoldDB" id="A0A1N6DQT8"/>
<reference evidence="2" key="1">
    <citation type="submission" date="2016-11" db="EMBL/GenBank/DDBJ databases">
        <authorList>
            <person name="Varghese N."/>
            <person name="Submissions S."/>
        </authorList>
    </citation>
    <scope>NUCLEOTIDE SEQUENCE [LARGE SCALE GENOMIC DNA]</scope>
    <source>
        <strain evidence="2">DSM 17456</strain>
    </source>
</reference>
<dbReference type="EMBL" id="FSRG01000003">
    <property type="protein sequence ID" value="SIN73024.1"/>
    <property type="molecule type" value="Genomic_DNA"/>
</dbReference>
<dbReference type="Proteomes" id="UP000184694">
    <property type="component" value="Unassembled WGS sequence"/>
</dbReference>
<evidence type="ECO:0000313" key="2">
    <source>
        <dbReference type="Proteomes" id="UP000184694"/>
    </source>
</evidence>
<evidence type="ECO:0008006" key="3">
    <source>
        <dbReference type="Google" id="ProtNLM"/>
    </source>
</evidence>
<evidence type="ECO:0000313" key="1">
    <source>
        <dbReference type="EMBL" id="SIN73024.1"/>
    </source>
</evidence>
<proteinExistence type="predicted"/>
<name>A0A1N6DQT8_9BACT</name>
<dbReference type="STRING" id="1121457.SAMN02745161_0393"/>
<dbReference type="RefSeq" id="WP_074215279.1">
    <property type="nucleotide sequence ID" value="NZ_FSRG01000003.1"/>
</dbReference>
<keyword evidence="2" id="KW-1185">Reference proteome</keyword>
<accession>A0A1N6DQT8</accession>
<organism evidence="1 2">
    <name type="scientific">Halodesulfovibrio marinisediminis DSM 17456</name>
    <dbReference type="NCBI Taxonomy" id="1121457"/>
    <lineage>
        <taxon>Bacteria</taxon>
        <taxon>Pseudomonadati</taxon>
        <taxon>Thermodesulfobacteriota</taxon>
        <taxon>Desulfovibrionia</taxon>
        <taxon>Desulfovibrionales</taxon>
        <taxon>Desulfovibrionaceae</taxon>
        <taxon>Halodesulfovibrio</taxon>
    </lineage>
</organism>